<reference evidence="9" key="2">
    <citation type="journal article" date="2019" name="Curr. Biol.">
        <title>Chromatin organization in early land plants reveals an ancestral association between H3K27me3, transposons, and constitutive heterochromatin.</title>
        <authorList>
            <person name="Montgomery S.A."/>
            <person name="Tanizawa Y."/>
            <person name="Galik B."/>
            <person name="Wang N."/>
            <person name="Ito T."/>
            <person name="Mochizuki T."/>
            <person name="Akimcheva S."/>
            <person name="Bowman J."/>
            <person name="Cognat V."/>
            <person name="Drouard L."/>
            <person name="Ekker H."/>
            <person name="Houng S."/>
            <person name="Kohchi T."/>
            <person name="Lin S."/>
            <person name="Liu L.D."/>
            <person name="Nakamura Y."/>
            <person name="Valeeva L.R."/>
            <person name="Shakirov E.V."/>
            <person name="Shippen D.E."/>
            <person name="Wei W."/>
            <person name="Yagura M."/>
            <person name="Yamaoka S."/>
            <person name="Yamato K.T."/>
            <person name="Liu C."/>
            <person name="Berger F."/>
        </authorList>
    </citation>
    <scope>NUCLEOTIDE SEQUENCE [LARGE SCALE GENOMIC DNA]</scope>
    <source>
        <strain evidence="9">Tak-1</strain>
    </source>
</reference>
<dbReference type="GO" id="GO:0046872">
    <property type="term" value="F:metal ion binding"/>
    <property type="evidence" value="ECO:0007669"/>
    <property type="project" value="InterPro"/>
</dbReference>
<evidence type="ECO:0000313" key="10">
    <source>
        <dbReference type="EMBL" id="OAE32735.1"/>
    </source>
</evidence>
<keyword evidence="2" id="KW-0732">Signal</keyword>
<accession>A0A176WK56</accession>
<dbReference type="SUPFAM" id="SSF49363">
    <property type="entry name" value="Purple acid phosphatase, N-terminal domain"/>
    <property type="match status" value="1"/>
</dbReference>
<reference evidence="10 11" key="1">
    <citation type="submission" date="2016-03" db="EMBL/GenBank/DDBJ databases">
        <title>Mechanisms controlling the formation of the plant cell surface in tip-growing cells are functionally conserved among land plants.</title>
        <authorList>
            <person name="Honkanen S."/>
            <person name="Jones V.A."/>
            <person name="Morieri G."/>
            <person name="Champion C."/>
            <person name="Hetherington A.J."/>
            <person name="Kelly S."/>
            <person name="Saint-Marcoux D."/>
            <person name="Proust H."/>
            <person name="Prescott H."/>
            <person name="Dolan L."/>
        </authorList>
    </citation>
    <scope>NUCLEOTIDE SEQUENCE [LARGE SCALE GENOMIC DNA]</scope>
    <source>
        <strain evidence="11">cv. Tak-1 and cv. Tak-2</strain>
        <tissue evidence="10">Whole gametophyte</tissue>
    </source>
</reference>
<evidence type="ECO:0000259" key="8">
    <source>
        <dbReference type="Pfam" id="PF16656"/>
    </source>
</evidence>
<protein>
    <recommendedName>
        <fullName evidence="5">Purple acid phosphatase</fullName>
        <ecNumber evidence="5">3.1.3.2</ecNumber>
    </recommendedName>
</protein>
<organism evidence="10 11">
    <name type="scientific">Marchantia polymorpha subsp. ruderalis</name>
    <dbReference type="NCBI Taxonomy" id="1480154"/>
    <lineage>
        <taxon>Eukaryota</taxon>
        <taxon>Viridiplantae</taxon>
        <taxon>Streptophyta</taxon>
        <taxon>Embryophyta</taxon>
        <taxon>Marchantiophyta</taxon>
        <taxon>Marchantiopsida</taxon>
        <taxon>Marchantiidae</taxon>
        <taxon>Marchantiales</taxon>
        <taxon>Marchantiaceae</taxon>
        <taxon>Marchantia</taxon>
    </lineage>
</organism>
<evidence type="ECO:0000256" key="4">
    <source>
        <dbReference type="ARBA" id="ARBA00023180"/>
    </source>
</evidence>
<dbReference type="EMBL" id="AP019871">
    <property type="protein sequence ID" value="BBN15145.1"/>
    <property type="molecule type" value="Genomic_DNA"/>
</dbReference>
<dbReference type="SUPFAM" id="SSF56300">
    <property type="entry name" value="Metallo-dependent phosphatases"/>
    <property type="match status" value="1"/>
</dbReference>
<evidence type="ECO:0000259" key="6">
    <source>
        <dbReference type="Pfam" id="PF00149"/>
    </source>
</evidence>
<dbReference type="InterPro" id="IPR004843">
    <property type="entry name" value="Calcineurin-like_PHP"/>
</dbReference>
<gene>
    <name evidence="10" type="ORF">AXG93_107s1180</name>
    <name evidence="9" type="ORF">Mp_6g17400</name>
</gene>
<dbReference type="Gene3D" id="3.60.21.10">
    <property type="match status" value="1"/>
</dbReference>
<dbReference type="InterPro" id="IPR039331">
    <property type="entry name" value="PAPs-like"/>
</dbReference>
<dbReference type="Gene3D" id="2.60.40.380">
    <property type="entry name" value="Purple acid phosphatase-like, N-terminal"/>
    <property type="match status" value="1"/>
</dbReference>
<evidence type="ECO:0000256" key="1">
    <source>
        <dbReference type="ARBA" id="ARBA00008723"/>
    </source>
</evidence>
<dbReference type="InterPro" id="IPR029052">
    <property type="entry name" value="Metallo-depent_PP-like"/>
</dbReference>
<evidence type="ECO:0000259" key="7">
    <source>
        <dbReference type="Pfam" id="PF14008"/>
    </source>
</evidence>
<evidence type="ECO:0000256" key="5">
    <source>
        <dbReference type="RuleBase" id="RU361203"/>
    </source>
</evidence>
<evidence type="ECO:0000313" key="12">
    <source>
        <dbReference type="Proteomes" id="UP001162541"/>
    </source>
</evidence>
<feature type="domain" description="Purple acid phosphatase C-terminal" evidence="7">
    <location>
        <begin position="394"/>
        <end position="457"/>
    </location>
</feature>
<comment type="similarity">
    <text evidence="1 5">Belongs to the metallophosphoesterase superfamily. Purple acid phosphatase family.</text>
</comment>
<evidence type="ECO:0000313" key="9">
    <source>
        <dbReference type="EMBL" id="BBN15145.1"/>
    </source>
</evidence>
<reference evidence="12" key="3">
    <citation type="journal article" date="2020" name="Curr. Biol.">
        <title>Chromatin organization in early land plants reveals an ancestral association between H3K27me3, transposons, and constitutive heterochromatin.</title>
        <authorList>
            <person name="Montgomery S.A."/>
            <person name="Tanizawa Y."/>
            <person name="Galik B."/>
            <person name="Wang N."/>
            <person name="Ito T."/>
            <person name="Mochizuki T."/>
            <person name="Akimcheva S."/>
            <person name="Bowman J.L."/>
            <person name="Cognat V."/>
            <person name="Marechal-Drouard L."/>
            <person name="Ekker H."/>
            <person name="Hong S.F."/>
            <person name="Kohchi T."/>
            <person name="Lin S.S."/>
            <person name="Liu L.D."/>
            <person name="Nakamura Y."/>
            <person name="Valeeva L.R."/>
            <person name="Shakirov E.V."/>
            <person name="Shippen D.E."/>
            <person name="Wei W.L."/>
            <person name="Yagura M."/>
            <person name="Yamaoka S."/>
            <person name="Yamato K.T."/>
            <person name="Liu C."/>
            <person name="Berger F."/>
        </authorList>
    </citation>
    <scope>NUCLEOTIDE SEQUENCE [LARGE SCALE GENOMIC DNA]</scope>
    <source>
        <strain evidence="12">Tak-1</strain>
    </source>
</reference>
<dbReference type="GO" id="GO:0003993">
    <property type="term" value="F:acid phosphatase activity"/>
    <property type="evidence" value="ECO:0007669"/>
    <property type="project" value="UniProtKB-EC"/>
</dbReference>
<dbReference type="InterPro" id="IPR015914">
    <property type="entry name" value="PAPs_N"/>
</dbReference>
<dbReference type="AlphaFoldDB" id="A0A176WK56"/>
<keyword evidence="4" id="KW-0325">Glycoprotein</keyword>
<dbReference type="PANTHER" id="PTHR22953">
    <property type="entry name" value="ACID PHOSPHATASE RELATED"/>
    <property type="match status" value="1"/>
</dbReference>
<dbReference type="Proteomes" id="UP001162541">
    <property type="component" value="Chromosome 6"/>
</dbReference>
<name>A0A176WK56_MARPO</name>
<evidence type="ECO:0000313" key="11">
    <source>
        <dbReference type="Proteomes" id="UP000077202"/>
    </source>
</evidence>
<dbReference type="InterPro" id="IPR041792">
    <property type="entry name" value="MPP_PAP"/>
</dbReference>
<sequence>MGLPGLDQSYDKKPVRGQWRWLVASSGIAGCSCRTATTALLIISVLVTMQTPVNAVDEVQVTSDFVRAPPRPNVGRQLIKAFRAEKSGNEPSQVHISMNGPNHMHITWITKESGNPSTVEYGTTSGAYGANASGTSSSYTYILYKSGEIHDVVIGPLKDDTVYYYRCGGSTTEYSFKTPPPAGPNVPITFVVTGDLGQTGWTTSTLEHIRSDDYDMCLYSGDLAYADYYQPLWDSFGELISPLARERPWMVTQGNHEIEVVPFFVESFRAYNARWSMPYKESGSTSNLYYSFEVAGCHILMLGSYCDFDAKSPQYKWLQNDLAKVDRKKTPWLITVLHAPWYNSNTAHRGDGDDMKAAMETLLFENKVDIIFAGHVHAYERSTRVYKGVPHPQGIIHINIGDGGNREGLASKYNKPQPMWSLFREASFGYGRLIIDSATTARWVWHRNDDDADVVADQVVINSLSDPNNPAYNKLVADKAATSTPKIVKTVGTK</sequence>
<comment type="catalytic activity">
    <reaction evidence="5">
        <text>a phosphate monoester + H2O = an alcohol + phosphate</text>
        <dbReference type="Rhea" id="RHEA:15017"/>
        <dbReference type="ChEBI" id="CHEBI:15377"/>
        <dbReference type="ChEBI" id="CHEBI:30879"/>
        <dbReference type="ChEBI" id="CHEBI:43474"/>
        <dbReference type="ChEBI" id="CHEBI:67140"/>
        <dbReference type="EC" id="3.1.3.2"/>
    </reaction>
</comment>
<evidence type="ECO:0000256" key="2">
    <source>
        <dbReference type="ARBA" id="ARBA00022729"/>
    </source>
</evidence>
<dbReference type="InterPro" id="IPR008963">
    <property type="entry name" value="Purple_acid_Pase-like_N"/>
</dbReference>
<dbReference type="PANTHER" id="PTHR22953:SF153">
    <property type="entry name" value="PURPLE ACID PHOSPHATASE"/>
    <property type="match status" value="1"/>
</dbReference>
<keyword evidence="11" id="KW-1185">Reference proteome</keyword>
<dbReference type="Pfam" id="PF00149">
    <property type="entry name" value="Metallophos"/>
    <property type="match status" value="1"/>
</dbReference>
<dbReference type="Pfam" id="PF14008">
    <property type="entry name" value="Metallophos_C"/>
    <property type="match status" value="1"/>
</dbReference>
<dbReference type="InterPro" id="IPR025733">
    <property type="entry name" value="PAPs_C"/>
</dbReference>
<proteinExistence type="inferred from homology"/>
<dbReference type="EMBL" id="LVLJ01000744">
    <property type="protein sequence ID" value="OAE32735.1"/>
    <property type="molecule type" value="Genomic_DNA"/>
</dbReference>
<keyword evidence="3 5" id="KW-0378">Hydrolase</keyword>
<dbReference type="Pfam" id="PF16656">
    <property type="entry name" value="Pur_ac_phosph_N"/>
    <property type="match status" value="1"/>
</dbReference>
<feature type="domain" description="Calcineurin-like phosphoesterase" evidence="6">
    <location>
        <begin position="189"/>
        <end position="379"/>
    </location>
</feature>
<evidence type="ECO:0000256" key="3">
    <source>
        <dbReference type="ARBA" id="ARBA00022801"/>
    </source>
</evidence>
<dbReference type="EC" id="3.1.3.2" evidence="5"/>
<feature type="domain" description="Purple acid phosphatase N-terminal" evidence="8">
    <location>
        <begin position="91"/>
        <end position="178"/>
    </location>
</feature>
<dbReference type="Proteomes" id="UP000077202">
    <property type="component" value="Unassembled WGS sequence"/>
</dbReference>
<dbReference type="CDD" id="cd00839">
    <property type="entry name" value="MPP_PAPs"/>
    <property type="match status" value="1"/>
</dbReference>